<evidence type="ECO:0000313" key="3">
    <source>
        <dbReference type="Proteomes" id="UP001480595"/>
    </source>
</evidence>
<evidence type="ECO:0000313" key="2">
    <source>
        <dbReference type="EMBL" id="KAK8041402.1"/>
    </source>
</evidence>
<proteinExistence type="predicted"/>
<organism evidence="2 3">
    <name type="scientific">Apiospora phragmitis</name>
    <dbReference type="NCBI Taxonomy" id="2905665"/>
    <lineage>
        <taxon>Eukaryota</taxon>
        <taxon>Fungi</taxon>
        <taxon>Dikarya</taxon>
        <taxon>Ascomycota</taxon>
        <taxon>Pezizomycotina</taxon>
        <taxon>Sordariomycetes</taxon>
        <taxon>Xylariomycetidae</taxon>
        <taxon>Amphisphaeriales</taxon>
        <taxon>Apiosporaceae</taxon>
        <taxon>Apiospora</taxon>
    </lineage>
</organism>
<protein>
    <submittedName>
        <fullName evidence="2">Uncharacterized protein</fullName>
    </submittedName>
</protein>
<dbReference type="Proteomes" id="UP001480595">
    <property type="component" value="Unassembled WGS sequence"/>
</dbReference>
<dbReference type="GeneID" id="92098881"/>
<name>A0ABR1T491_9PEZI</name>
<reference evidence="2 3" key="1">
    <citation type="submission" date="2023-01" db="EMBL/GenBank/DDBJ databases">
        <title>Analysis of 21 Apiospora genomes using comparative genomics revels a genus with tremendous synthesis potential of carbohydrate active enzymes and secondary metabolites.</title>
        <authorList>
            <person name="Sorensen T."/>
        </authorList>
    </citation>
    <scope>NUCLEOTIDE SEQUENCE [LARGE SCALE GENOMIC DNA]</scope>
    <source>
        <strain evidence="2 3">CBS 135458</strain>
    </source>
</reference>
<accession>A0ABR1T491</accession>
<evidence type="ECO:0000256" key="1">
    <source>
        <dbReference type="SAM" id="MobiDB-lite"/>
    </source>
</evidence>
<dbReference type="RefSeq" id="XP_066708947.1">
    <property type="nucleotide sequence ID" value="XM_066865818.1"/>
</dbReference>
<feature type="region of interest" description="Disordered" evidence="1">
    <location>
        <begin position="61"/>
        <end position="117"/>
    </location>
</feature>
<gene>
    <name evidence="2" type="ORF">PG994_014409</name>
</gene>
<comment type="caution">
    <text evidence="2">The sequence shown here is derived from an EMBL/GenBank/DDBJ whole genome shotgun (WGS) entry which is preliminary data.</text>
</comment>
<dbReference type="EMBL" id="JAQQWL010000015">
    <property type="protein sequence ID" value="KAK8041402.1"/>
    <property type="molecule type" value="Genomic_DNA"/>
</dbReference>
<feature type="compositionally biased region" description="Acidic residues" evidence="1">
    <location>
        <begin position="85"/>
        <end position="104"/>
    </location>
</feature>
<keyword evidence="3" id="KW-1185">Reference proteome</keyword>
<sequence length="154" mass="16951">MAMEMGEQAFNAEQQIADLGTIPQELTEMYDPFVNGGLNDGPWTDADAAMADADASMADADATMAEAGPSQPAPFTYAGGIVADSYEDDHENEDEDEDEDDEDNAGPNGSIGYVYTDDVDYDDEFDRPVEMTFVMSPEEDHLFDNEEEGDLWEY</sequence>